<evidence type="ECO:0000256" key="1">
    <source>
        <dbReference type="ARBA" id="ARBA00023002"/>
    </source>
</evidence>
<comment type="caution">
    <text evidence="3">The sequence shown here is derived from an EMBL/GenBank/DDBJ whole genome shotgun (WGS) entry which is preliminary data.</text>
</comment>
<dbReference type="PRINTS" id="PR00069">
    <property type="entry name" value="ALDKETRDTASE"/>
</dbReference>
<organism evidence="3 4">
    <name type="scientific">Candidatus Ornithospirochaeta stercoravium</name>
    <dbReference type="NCBI Taxonomy" id="2840897"/>
    <lineage>
        <taxon>Bacteria</taxon>
        <taxon>Pseudomonadati</taxon>
        <taxon>Spirochaetota</taxon>
        <taxon>Spirochaetia</taxon>
        <taxon>Spirochaetales</taxon>
        <taxon>Spirochaetaceae</taxon>
        <taxon>Spirochaetaceae incertae sedis</taxon>
        <taxon>Candidatus Ornithospirochaeta</taxon>
    </lineage>
</organism>
<dbReference type="CDD" id="cd19082">
    <property type="entry name" value="AKR_AKR10A1_2"/>
    <property type="match status" value="1"/>
</dbReference>
<protein>
    <submittedName>
        <fullName evidence="3">Aldo/keto reductase</fullName>
    </submittedName>
</protein>
<dbReference type="EMBL" id="JADIMF010000115">
    <property type="protein sequence ID" value="MBO8469549.1"/>
    <property type="molecule type" value="Genomic_DNA"/>
</dbReference>
<reference evidence="3" key="1">
    <citation type="submission" date="2020-10" db="EMBL/GenBank/DDBJ databases">
        <authorList>
            <person name="Gilroy R."/>
        </authorList>
    </citation>
    <scope>NUCLEOTIDE SEQUENCE</scope>
    <source>
        <strain evidence="3">14700</strain>
    </source>
</reference>
<dbReference type="SUPFAM" id="SSF51430">
    <property type="entry name" value="NAD(P)-linked oxidoreductase"/>
    <property type="match status" value="1"/>
</dbReference>
<dbReference type="GO" id="GO:0016491">
    <property type="term" value="F:oxidoreductase activity"/>
    <property type="evidence" value="ECO:0007669"/>
    <property type="project" value="UniProtKB-KW"/>
</dbReference>
<dbReference type="GO" id="GO:0005829">
    <property type="term" value="C:cytosol"/>
    <property type="evidence" value="ECO:0007669"/>
    <property type="project" value="TreeGrafter"/>
</dbReference>
<dbReference type="PANTHER" id="PTHR43364">
    <property type="entry name" value="NADH-SPECIFIC METHYLGLYOXAL REDUCTASE-RELATED"/>
    <property type="match status" value="1"/>
</dbReference>
<dbReference type="AlphaFoldDB" id="A0A9D9NDL9"/>
<sequence length="323" mass="36375">MNKVQLTNTDLVVSPICLGTMHYGDQLNSEESGRQLDEFLSCGGNFVDTAHVYGTWVPGLGSSSEEYIGKWFSSSGKRHSVVLSTKGAHPAGAHKEIKRVTPDAINKDLEESLKLLQTDYIDLYFLHRDDPDVPVEGIIDTLEKAVKDGKIRYYAASNWSVERIKEADAYAASIGSHGFAANQLMFSLADITHSGVEDKTLELMDEKTYAFHSKTKMSVLSFTSIAKGYFMKRYEGRKITTPEVYDNESNDELYSFLLPYVERGEYTFTELSFLYELAIKDFPVIPIASFHNNIQLENAVAAWDKTLPSEIMDGIKKIKKFVW</sequence>
<evidence type="ECO:0000313" key="4">
    <source>
        <dbReference type="Proteomes" id="UP000810292"/>
    </source>
</evidence>
<dbReference type="InterPro" id="IPR050523">
    <property type="entry name" value="AKR_Detox_Biosynth"/>
</dbReference>
<dbReference type="InterPro" id="IPR036812">
    <property type="entry name" value="NAD(P)_OxRdtase_dom_sf"/>
</dbReference>
<dbReference type="Gene3D" id="3.20.20.100">
    <property type="entry name" value="NADP-dependent oxidoreductase domain"/>
    <property type="match status" value="1"/>
</dbReference>
<name>A0A9D9NDL9_9SPIO</name>
<dbReference type="InterPro" id="IPR020471">
    <property type="entry name" value="AKR"/>
</dbReference>
<reference evidence="3" key="2">
    <citation type="journal article" date="2021" name="PeerJ">
        <title>Extensive microbial diversity within the chicken gut microbiome revealed by metagenomics and culture.</title>
        <authorList>
            <person name="Gilroy R."/>
            <person name="Ravi A."/>
            <person name="Getino M."/>
            <person name="Pursley I."/>
            <person name="Horton D.L."/>
            <person name="Alikhan N.F."/>
            <person name="Baker D."/>
            <person name="Gharbi K."/>
            <person name="Hall N."/>
            <person name="Watson M."/>
            <person name="Adriaenssens E.M."/>
            <person name="Foster-Nyarko E."/>
            <person name="Jarju S."/>
            <person name="Secka A."/>
            <person name="Antonio M."/>
            <person name="Oren A."/>
            <person name="Chaudhuri R.R."/>
            <person name="La Ragione R."/>
            <person name="Hildebrand F."/>
            <person name="Pallen M.J."/>
        </authorList>
    </citation>
    <scope>NUCLEOTIDE SEQUENCE</scope>
    <source>
        <strain evidence="3">14700</strain>
    </source>
</reference>
<evidence type="ECO:0000259" key="2">
    <source>
        <dbReference type="Pfam" id="PF00248"/>
    </source>
</evidence>
<dbReference type="Pfam" id="PF00248">
    <property type="entry name" value="Aldo_ket_red"/>
    <property type="match status" value="1"/>
</dbReference>
<dbReference type="PANTHER" id="PTHR43364:SF4">
    <property type="entry name" value="NAD(P)-LINKED OXIDOREDUCTASE SUPERFAMILY PROTEIN"/>
    <property type="match status" value="1"/>
</dbReference>
<dbReference type="InterPro" id="IPR023210">
    <property type="entry name" value="NADP_OxRdtase_dom"/>
</dbReference>
<proteinExistence type="predicted"/>
<feature type="domain" description="NADP-dependent oxidoreductase" evidence="2">
    <location>
        <begin position="15"/>
        <end position="319"/>
    </location>
</feature>
<gene>
    <name evidence="3" type="ORF">IAA72_07180</name>
</gene>
<keyword evidence="1" id="KW-0560">Oxidoreductase</keyword>
<evidence type="ECO:0000313" key="3">
    <source>
        <dbReference type="EMBL" id="MBO8469549.1"/>
    </source>
</evidence>
<dbReference type="Proteomes" id="UP000810292">
    <property type="component" value="Unassembled WGS sequence"/>
</dbReference>
<accession>A0A9D9NDL9</accession>